<sequence length="1970" mass="219419">MKNPSNPNPYLTNLLITTALYHFFFVIPSNCDSPPPYTPIDNIAIDCGSSGYSTAVDGRDWVGDIGLKLSLAGQLNNGSVTLSAQNQSTAMKTVPYFTARIFPTEFTFSVSVTAGPKFIRLHFYPSLYQQFDSSKALFSVKANGFMLLRNFSTFLTADSLGSETITKEYCINIEEDEILNITFIPSMSTSNDWFAFINGIEVISMPTNLYHSCFGTPLFNFIGQNNPFRVQNKTALESVYRLNVGGRMIPAMLDPMFRSWLSDNIYCSYMGALPVNTTIKLKFTKTPNYTAPPELYQTARSMGNNKTINYSYNLTWNLPVDSGFEYMVRLHFCEFQSEVTKPHDRQFHIFIANQTADAYADVIVWSGGNGVPFYRDYVVFVEHQENQNKKNLSIALHPNSESATRYSDAILNGIELFKLSDSVGNLAGGADNTPNRDPPAKPKSNQTPAKPKRNQTSKLIAGIIGGVVILSIIAFLIFRQLKRKDSILSNEAASWWNPFSFAASKPTKADSSSLLSSLCRHFSLAEIKRATDNFDDGFIIGYGGFGDVYKGYIDGGATPVAIKRLKQGSQQGAQEFKTEIELLSQLRHQHLVSLIGYCNEREMILVYDYMACGTLCDHLYNTNNPPLSWKQRLEICIGAAHGLNYLHTGEQHRIIHRDVKTANILLDENWVAKVSDFGLSKSYKSQSRTHISTNVKGTFGYLDPEYYWTQRLTEKSDVFAFGLLLLEVLCGRPAVDLGLEEEQHSLCQWARHCIDTGKLDQIIDPCLVGKITPDSLSVFVEIANKCLLGSRVERPTMAGVVESLELALELQESVDGDADEPMKLARTRKDSPSIPEVTSPSDKIRVSMADRNLALAKPVWMKQAEEAKLKSEAEKAAAAKAAFDATFKDVEKNREAASSDSEGEEEAEDLANKPIGPVDPAKCSAAGAGIAGGTACAPSSFVVVTKDADGRKVPNGGAQIKVKVSPGVGVGGSDQDGIVKDMGDGTYTVTYVVPKRGNYMVNIECNGKPIMGSPFPVFFSAGTNTGGLLGLAPAATFPNLVNQTMPNMPNYSGSVSGAFPGLLGMIPGIVPGASGGAVLPGVGASLGEVCREYLNGRCAKTDCKFNHPPHNLLMTALAATTSMGTLSQVPMAPSAAAMAAAQAIVAAQALQAHAAQAHAQAQAQAQSSRDSSGSADKERKADALKKTLQVSNLSPLLTVDQLKQLFSFCGTVVECSITDSKHFAYIEYSKPEEATAALALNNMDVGGRPLNVEMAKSLPQKPAILNSPLSSSSLPLVMQQAVAMQQMQFQQALIMQQTMTAQQAANRAATMKTATELAAARAAEISKKLKADGIGNEDNETDKKSRSPSPTRARSRSKSRSPVNYRQRRRSRSFSPRVHPSRDHRSRSPLRSRHYSRYEYERRSYRDIRDGSDRSRRRDLARSDDRHSSVLRRNRSRSVSPRMRKPYRDDSNSPRRHQESSTHRARKSSRASSRSPGRQRGGRSSPRTEDERKSKHRRRSRSKSVETKRYSNEKIDKIDESIEEKSKHRDRRRSRSASVEGKRLRRRSRSKSVEVKLRSNDKIEESRGEKTKHRDRRRSRSASVEGKRHRRRSRSKSVEVKRHSNDITDEIREEKSKHRDRSRSRSASVEGKRRRRRSRSKSVEVKRHSNNKTDESREEKTKHRVRRRSRSASVDGKRHSRRSRSKSVEFKRHSNDKTDEGLEEKTKQRDRRRSRSASMEGTRHRRRSRSKSVEVKHHPGDKTVESREEKTKHTDRRRSRSASVEGKRHRGSRLSPKYSDDSKSKHRRRSRSKSAEYKHLSNDKMDRSRDKSKNHDGRRSRSISAEGKHMEGSGMSPRHSDERDSKHRKHSTSKSAEHKQCSNDNGIGESKAENMKDHDRRSIKSDDSIEEPDFGSKDLMKMKDDETSVSLAVTYKKSTPVMEDDDIEGGSDGGELNRDTILKKYELGHGNAAEGDGGGFYNFNGNLGLI</sequence>
<feature type="compositionally biased region" description="Basic and acidic residues" evidence="16">
    <location>
        <begin position="1686"/>
        <end position="1707"/>
    </location>
</feature>
<keyword evidence="5" id="KW-0732">Signal</keyword>
<dbReference type="EMBL" id="CM018031">
    <property type="protein sequence ID" value="KAA8548376.1"/>
    <property type="molecule type" value="Genomic_DNA"/>
</dbReference>
<gene>
    <name evidence="21" type="ORF">F0562_000060</name>
</gene>
<keyword evidence="11" id="KW-0325">Glycoprotein</keyword>
<evidence type="ECO:0000313" key="22">
    <source>
        <dbReference type="Proteomes" id="UP000325577"/>
    </source>
</evidence>
<evidence type="ECO:0000256" key="16">
    <source>
        <dbReference type="SAM" id="MobiDB-lite"/>
    </source>
</evidence>
<dbReference type="Pfam" id="PF00076">
    <property type="entry name" value="RRM_1"/>
    <property type="match status" value="1"/>
</dbReference>
<dbReference type="PROSITE" id="PS00108">
    <property type="entry name" value="PROTEIN_KINASE_ST"/>
    <property type="match status" value="1"/>
</dbReference>
<evidence type="ECO:0000313" key="21">
    <source>
        <dbReference type="EMBL" id="KAA8548376.1"/>
    </source>
</evidence>
<keyword evidence="14" id="KW-0479">Metal-binding</keyword>
<dbReference type="PROSITE" id="PS50194">
    <property type="entry name" value="FILAMIN_REPEAT"/>
    <property type="match status" value="1"/>
</dbReference>
<dbReference type="InterPro" id="IPR000504">
    <property type="entry name" value="RRM_dom"/>
</dbReference>
<dbReference type="Gene3D" id="2.60.40.10">
    <property type="entry name" value="Immunoglobulins"/>
    <property type="match status" value="1"/>
</dbReference>
<dbReference type="Pfam" id="PF07714">
    <property type="entry name" value="PK_Tyr_Ser-Thr"/>
    <property type="match status" value="1"/>
</dbReference>
<dbReference type="PROSITE" id="PS50102">
    <property type="entry name" value="RRM"/>
    <property type="match status" value="1"/>
</dbReference>
<dbReference type="GO" id="GO:0004674">
    <property type="term" value="F:protein serine/threonine kinase activity"/>
    <property type="evidence" value="ECO:0007669"/>
    <property type="project" value="UniProtKB-KW"/>
</dbReference>
<keyword evidence="13" id="KW-0694">RNA-binding</keyword>
<dbReference type="FunFam" id="3.30.200.20:FF:000039">
    <property type="entry name" value="receptor-like protein kinase FERONIA"/>
    <property type="match status" value="1"/>
</dbReference>
<reference evidence="21 22" key="1">
    <citation type="submission" date="2019-09" db="EMBL/GenBank/DDBJ databases">
        <title>A chromosome-level genome assembly of the Chinese tupelo Nyssa sinensis.</title>
        <authorList>
            <person name="Yang X."/>
            <person name="Kang M."/>
            <person name="Yang Y."/>
            <person name="Xiong H."/>
            <person name="Wang M."/>
            <person name="Zhang Z."/>
            <person name="Wang Z."/>
            <person name="Wu H."/>
            <person name="Ma T."/>
            <person name="Liu J."/>
            <person name="Xi Z."/>
        </authorList>
    </citation>
    <scope>NUCLEOTIDE SEQUENCE [LARGE SCALE GENOMIC DNA]</scope>
    <source>
        <strain evidence="21">J267</strain>
        <tissue evidence="21">Leaf</tissue>
    </source>
</reference>
<dbReference type="SUPFAM" id="SSF81296">
    <property type="entry name" value="E set domains"/>
    <property type="match status" value="1"/>
</dbReference>
<feature type="domain" description="RRM" evidence="19">
    <location>
        <begin position="1186"/>
        <end position="1257"/>
    </location>
</feature>
<feature type="compositionally biased region" description="Basic and acidic residues" evidence="16">
    <location>
        <begin position="1503"/>
        <end position="1527"/>
    </location>
</feature>
<keyword evidence="22" id="KW-1185">Reference proteome</keyword>
<dbReference type="InterPro" id="IPR035979">
    <property type="entry name" value="RBD_domain_sf"/>
</dbReference>
<dbReference type="InterPro" id="IPR024788">
    <property type="entry name" value="Malectin-like_Carb-bd_dom"/>
</dbReference>
<feature type="region of interest" description="Disordered" evidence="16">
    <location>
        <begin position="1409"/>
        <end position="1902"/>
    </location>
</feature>
<dbReference type="SMART" id="SM00220">
    <property type="entry name" value="S_TKc"/>
    <property type="match status" value="1"/>
</dbReference>
<feature type="domain" description="Protein kinase" evidence="18">
    <location>
        <begin position="534"/>
        <end position="808"/>
    </location>
</feature>
<feature type="compositionally biased region" description="Basic and acidic residues" evidence="16">
    <location>
        <begin position="1409"/>
        <end position="1428"/>
    </location>
</feature>
<evidence type="ECO:0000256" key="1">
    <source>
        <dbReference type="ARBA" id="ARBA00004479"/>
    </source>
</evidence>
<dbReference type="InterPro" id="IPR013783">
    <property type="entry name" value="Ig-like_fold"/>
</dbReference>
<proteinExistence type="predicted"/>
<dbReference type="InterPro" id="IPR045272">
    <property type="entry name" value="ANXUR1/2-like"/>
</dbReference>
<dbReference type="Gene3D" id="1.10.510.10">
    <property type="entry name" value="Transferase(Phosphotransferase) domain 1"/>
    <property type="match status" value="1"/>
</dbReference>
<keyword evidence="3" id="KW-0808">Transferase</keyword>
<evidence type="ECO:0000256" key="3">
    <source>
        <dbReference type="ARBA" id="ARBA00022679"/>
    </source>
</evidence>
<keyword evidence="14" id="KW-0862">Zinc</keyword>
<dbReference type="Gene3D" id="3.30.70.330">
    <property type="match status" value="1"/>
</dbReference>
<protein>
    <recommendedName>
        <fullName evidence="23">Protein kinase domain-containing protein</fullName>
    </recommendedName>
</protein>
<dbReference type="InterPro" id="IPR001298">
    <property type="entry name" value="Filamin/ABP280_rpt"/>
</dbReference>
<dbReference type="CDD" id="cd00590">
    <property type="entry name" value="RRM_SF"/>
    <property type="match status" value="1"/>
</dbReference>
<evidence type="ECO:0000256" key="13">
    <source>
        <dbReference type="PROSITE-ProRule" id="PRU00176"/>
    </source>
</evidence>
<dbReference type="InterPro" id="IPR000719">
    <property type="entry name" value="Prot_kinase_dom"/>
</dbReference>
<dbReference type="InterPro" id="IPR001245">
    <property type="entry name" value="Ser-Thr/Tyr_kinase_cat_dom"/>
</dbReference>
<dbReference type="PANTHER" id="PTHR34590">
    <property type="entry name" value="OS03G0124300 PROTEIN-RELATED"/>
    <property type="match status" value="1"/>
</dbReference>
<keyword evidence="2" id="KW-0723">Serine/threonine-protein kinase</keyword>
<feature type="compositionally biased region" description="Basic residues" evidence="16">
    <location>
        <begin position="1570"/>
        <end position="1580"/>
    </location>
</feature>
<dbReference type="SMART" id="SM00360">
    <property type="entry name" value="RRM"/>
    <property type="match status" value="1"/>
</dbReference>
<dbReference type="GO" id="GO:0008270">
    <property type="term" value="F:zinc ion binding"/>
    <property type="evidence" value="ECO:0007669"/>
    <property type="project" value="UniProtKB-KW"/>
</dbReference>
<dbReference type="GO" id="GO:0004714">
    <property type="term" value="F:transmembrane receptor protein tyrosine kinase activity"/>
    <property type="evidence" value="ECO:0007669"/>
    <property type="project" value="InterPro"/>
</dbReference>
<dbReference type="PANTHER" id="PTHR34590:SF15">
    <property type="entry name" value="PROTEIN KINASE DOMAIN-CONTAINING PROTEIN"/>
    <property type="match status" value="1"/>
</dbReference>
<feature type="region of interest" description="Disordered" evidence="16">
    <location>
        <begin position="1330"/>
        <end position="1396"/>
    </location>
</feature>
<dbReference type="Gene3D" id="2.60.120.430">
    <property type="entry name" value="Galactose-binding lectin"/>
    <property type="match status" value="2"/>
</dbReference>
<dbReference type="InterPro" id="IPR014756">
    <property type="entry name" value="Ig_E-set"/>
</dbReference>
<dbReference type="GO" id="GO:0003723">
    <property type="term" value="F:RNA binding"/>
    <property type="evidence" value="ECO:0007669"/>
    <property type="project" value="UniProtKB-UniRule"/>
</dbReference>
<name>A0A5J5C0G6_9ASTE</name>
<evidence type="ECO:0008006" key="23">
    <source>
        <dbReference type="Google" id="ProtNLM"/>
    </source>
</evidence>
<dbReference type="FunFam" id="2.60.120.430:FF:000007">
    <property type="entry name" value="FERONIA receptor-like kinase"/>
    <property type="match status" value="1"/>
</dbReference>
<dbReference type="SMART" id="SM00557">
    <property type="entry name" value="IG_FLMN"/>
    <property type="match status" value="1"/>
</dbReference>
<dbReference type="Gene3D" id="3.30.200.20">
    <property type="entry name" value="Phosphorylase Kinase, domain 1"/>
    <property type="match status" value="1"/>
</dbReference>
<evidence type="ECO:0000256" key="8">
    <source>
        <dbReference type="ARBA" id="ARBA00022840"/>
    </source>
</evidence>
<feature type="compositionally biased region" description="Basic and acidic residues" evidence="16">
    <location>
        <begin position="1551"/>
        <end position="1569"/>
    </location>
</feature>
<evidence type="ECO:0000256" key="7">
    <source>
        <dbReference type="ARBA" id="ARBA00022777"/>
    </source>
</evidence>
<dbReference type="SUPFAM" id="SSF56112">
    <property type="entry name" value="Protein kinase-like (PK-like)"/>
    <property type="match status" value="1"/>
</dbReference>
<evidence type="ECO:0000256" key="2">
    <source>
        <dbReference type="ARBA" id="ARBA00022527"/>
    </source>
</evidence>
<dbReference type="PROSITE" id="PS50103">
    <property type="entry name" value="ZF_C3H1"/>
    <property type="match status" value="1"/>
</dbReference>
<comment type="subcellular location">
    <subcellularLocation>
        <location evidence="1">Membrane</location>
        <topology evidence="1">Single-pass type I membrane protein</topology>
    </subcellularLocation>
</comment>
<evidence type="ECO:0000259" key="18">
    <source>
        <dbReference type="PROSITE" id="PS50011"/>
    </source>
</evidence>
<feature type="repeat" description="Filamin" evidence="12">
    <location>
        <begin position="915"/>
        <end position="1019"/>
    </location>
</feature>
<keyword evidence="6 15" id="KW-0547">Nucleotide-binding</keyword>
<evidence type="ECO:0000256" key="5">
    <source>
        <dbReference type="ARBA" id="ARBA00022729"/>
    </source>
</evidence>
<dbReference type="InterPro" id="IPR008271">
    <property type="entry name" value="Ser/Thr_kinase_AS"/>
</dbReference>
<feature type="compositionally biased region" description="Basic and acidic residues" evidence="16">
    <location>
        <begin position="1793"/>
        <end position="1819"/>
    </location>
</feature>
<evidence type="ECO:0000256" key="17">
    <source>
        <dbReference type="SAM" id="Phobius"/>
    </source>
</evidence>
<dbReference type="Pfam" id="PF12819">
    <property type="entry name" value="Malectin_like"/>
    <property type="match status" value="1"/>
</dbReference>
<evidence type="ECO:0000259" key="20">
    <source>
        <dbReference type="PROSITE" id="PS50103"/>
    </source>
</evidence>
<accession>A0A5J5C0G6</accession>
<feature type="compositionally biased region" description="Basic and acidic residues" evidence="16">
    <location>
        <begin position="1596"/>
        <end position="1617"/>
    </location>
</feature>
<keyword evidence="14" id="KW-0863">Zinc-finger</keyword>
<dbReference type="GO" id="GO:0016020">
    <property type="term" value="C:membrane"/>
    <property type="evidence" value="ECO:0007669"/>
    <property type="project" value="UniProtKB-SubCell"/>
</dbReference>
<evidence type="ECO:0000256" key="11">
    <source>
        <dbReference type="ARBA" id="ARBA00023180"/>
    </source>
</evidence>
<dbReference type="PROSITE" id="PS50011">
    <property type="entry name" value="PROTEIN_KINASE_DOM"/>
    <property type="match status" value="1"/>
</dbReference>
<evidence type="ECO:0000256" key="12">
    <source>
        <dbReference type="PROSITE-ProRule" id="PRU00087"/>
    </source>
</evidence>
<feature type="compositionally biased region" description="Basic and acidic residues" evidence="16">
    <location>
        <begin position="1446"/>
        <end position="1462"/>
    </location>
</feature>
<dbReference type="GO" id="GO:0010038">
    <property type="term" value="P:response to metal ion"/>
    <property type="evidence" value="ECO:0007669"/>
    <property type="project" value="UniProtKB-ARBA"/>
</dbReference>
<feature type="transmembrane region" description="Helical" evidence="17">
    <location>
        <begin position="459"/>
        <end position="478"/>
    </location>
</feature>
<dbReference type="OrthoDB" id="1720310at2759"/>
<evidence type="ECO:0000256" key="9">
    <source>
        <dbReference type="ARBA" id="ARBA00022989"/>
    </source>
</evidence>
<dbReference type="InterPro" id="IPR017868">
    <property type="entry name" value="Filamin/ABP280_repeat-like"/>
</dbReference>
<dbReference type="SUPFAM" id="SSF54928">
    <property type="entry name" value="RNA-binding domain, RBD"/>
    <property type="match status" value="1"/>
</dbReference>
<dbReference type="CDD" id="cd14066">
    <property type="entry name" value="STKc_IRAK"/>
    <property type="match status" value="1"/>
</dbReference>
<dbReference type="Proteomes" id="UP000325577">
    <property type="component" value="Linkage Group LG0"/>
</dbReference>
<dbReference type="PROSITE" id="PS00107">
    <property type="entry name" value="PROTEIN_KINASE_ATP"/>
    <property type="match status" value="1"/>
</dbReference>
<feature type="domain" description="C3H1-type" evidence="20">
    <location>
        <begin position="1089"/>
        <end position="1110"/>
    </location>
</feature>
<feature type="compositionally biased region" description="Basic residues" evidence="16">
    <location>
        <begin position="1382"/>
        <end position="1395"/>
    </location>
</feature>
<dbReference type="Pfam" id="PF00630">
    <property type="entry name" value="Filamin"/>
    <property type="match status" value="1"/>
</dbReference>
<feature type="zinc finger region" description="C3H1-type" evidence="14">
    <location>
        <begin position="1089"/>
        <end position="1110"/>
    </location>
</feature>
<keyword evidence="7" id="KW-0418">Kinase</keyword>
<dbReference type="InterPro" id="IPR011009">
    <property type="entry name" value="Kinase-like_dom_sf"/>
</dbReference>
<keyword evidence="10 17" id="KW-0472">Membrane</keyword>
<feature type="region of interest" description="Disordered" evidence="16">
    <location>
        <begin position="891"/>
        <end position="915"/>
    </location>
</feature>
<feature type="compositionally biased region" description="Basic and acidic residues" evidence="16">
    <location>
        <begin position="1641"/>
        <end position="1661"/>
    </location>
</feature>
<keyword evidence="8 15" id="KW-0067">ATP-binding</keyword>
<organism evidence="21 22">
    <name type="scientific">Nyssa sinensis</name>
    <dbReference type="NCBI Taxonomy" id="561372"/>
    <lineage>
        <taxon>Eukaryota</taxon>
        <taxon>Viridiplantae</taxon>
        <taxon>Streptophyta</taxon>
        <taxon>Embryophyta</taxon>
        <taxon>Tracheophyta</taxon>
        <taxon>Spermatophyta</taxon>
        <taxon>Magnoliopsida</taxon>
        <taxon>eudicotyledons</taxon>
        <taxon>Gunneridae</taxon>
        <taxon>Pentapetalae</taxon>
        <taxon>asterids</taxon>
        <taxon>Cornales</taxon>
        <taxon>Nyssaceae</taxon>
        <taxon>Nyssa</taxon>
    </lineage>
</organism>
<feature type="compositionally biased region" description="Basic and acidic residues" evidence="16">
    <location>
        <begin position="1731"/>
        <end position="1752"/>
    </location>
</feature>
<evidence type="ECO:0000256" key="10">
    <source>
        <dbReference type="ARBA" id="ARBA00023136"/>
    </source>
</evidence>
<dbReference type="InterPro" id="IPR017441">
    <property type="entry name" value="Protein_kinase_ATP_BS"/>
</dbReference>
<evidence type="ECO:0000256" key="14">
    <source>
        <dbReference type="PROSITE-ProRule" id="PRU00723"/>
    </source>
</evidence>
<dbReference type="InterPro" id="IPR000571">
    <property type="entry name" value="Znf_CCCH"/>
</dbReference>
<feature type="compositionally biased region" description="Low complexity" evidence="16">
    <location>
        <begin position="1470"/>
        <end position="1485"/>
    </location>
</feature>
<dbReference type="FunFam" id="1.10.510.10:FF:000252">
    <property type="entry name" value="Receptor-like protein kinase FERONIA"/>
    <property type="match status" value="1"/>
</dbReference>
<dbReference type="InterPro" id="IPR012677">
    <property type="entry name" value="Nucleotide-bd_a/b_plait_sf"/>
</dbReference>
<keyword evidence="4 17" id="KW-0812">Transmembrane</keyword>
<evidence type="ECO:0000259" key="19">
    <source>
        <dbReference type="PROSITE" id="PS50102"/>
    </source>
</evidence>
<evidence type="ECO:0000256" key="6">
    <source>
        <dbReference type="ARBA" id="ARBA00022741"/>
    </source>
</evidence>
<feature type="region of interest" description="Disordered" evidence="16">
    <location>
        <begin position="1160"/>
        <end position="1180"/>
    </location>
</feature>
<feature type="binding site" evidence="15">
    <location>
        <position position="563"/>
    </location>
    <ligand>
        <name>ATP</name>
        <dbReference type="ChEBI" id="CHEBI:30616"/>
    </ligand>
</feature>
<evidence type="ECO:0000256" key="15">
    <source>
        <dbReference type="PROSITE-ProRule" id="PRU10141"/>
    </source>
</evidence>
<feature type="compositionally biased region" description="Basic and acidic residues" evidence="16">
    <location>
        <begin position="1870"/>
        <end position="1887"/>
    </location>
</feature>
<keyword evidence="9 17" id="KW-1133">Transmembrane helix</keyword>
<dbReference type="FunFam" id="2.60.120.430:FF:000003">
    <property type="entry name" value="FERONIA receptor-like kinase"/>
    <property type="match status" value="1"/>
</dbReference>
<dbReference type="GO" id="GO:0005524">
    <property type="term" value="F:ATP binding"/>
    <property type="evidence" value="ECO:0007669"/>
    <property type="project" value="UniProtKB-UniRule"/>
</dbReference>
<evidence type="ECO:0000256" key="4">
    <source>
        <dbReference type="ARBA" id="ARBA00022692"/>
    </source>
</evidence>
<feature type="region of interest" description="Disordered" evidence="16">
    <location>
        <begin position="427"/>
        <end position="454"/>
    </location>
</feature>